<accession>A0ABW2FSD9</accession>
<feature type="transmembrane region" description="Helical" evidence="1">
    <location>
        <begin position="250"/>
        <end position="271"/>
    </location>
</feature>
<proteinExistence type="predicted"/>
<feature type="signal peptide" evidence="2">
    <location>
        <begin position="1"/>
        <end position="27"/>
    </location>
</feature>
<evidence type="ECO:0000313" key="3">
    <source>
        <dbReference type="EMBL" id="MFC7180184.1"/>
    </source>
</evidence>
<gene>
    <name evidence="3" type="ORF">ACFQMG_11525</name>
</gene>
<dbReference type="Proteomes" id="UP001596435">
    <property type="component" value="Unassembled WGS sequence"/>
</dbReference>
<protein>
    <submittedName>
        <fullName evidence="3">Uncharacterized protein</fullName>
    </submittedName>
</protein>
<keyword evidence="1" id="KW-0812">Transmembrane</keyword>
<keyword evidence="2" id="KW-0732">Signal</keyword>
<keyword evidence="1" id="KW-1133">Transmembrane helix</keyword>
<evidence type="ECO:0000313" key="4">
    <source>
        <dbReference type="Proteomes" id="UP001596435"/>
    </source>
</evidence>
<name>A0ABW2FSD9_9ACTN</name>
<feature type="chain" id="PRO_5047422315" evidence="2">
    <location>
        <begin position="28"/>
        <end position="278"/>
    </location>
</feature>
<evidence type="ECO:0000256" key="2">
    <source>
        <dbReference type="SAM" id="SignalP"/>
    </source>
</evidence>
<keyword evidence="4" id="KW-1185">Reference proteome</keyword>
<organism evidence="3 4">
    <name type="scientific">Kitasatospora paranensis</name>
    <dbReference type="NCBI Taxonomy" id="258053"/>
    <lineage>
        <taxon>Bacteria</taxon>
        <taxon>Bacillati</taxon>
        <taxon>Actinomycetota</taxon>
        <taxon>Actinomycetes</taxon>
        <taxon>Kitasatosporales</taxon>
        <taxon>Streptomycetaceae</taxon>
        <taxon>Kitasatospora</taxon>
    </lineage>
</organism>
<reference evidence="4" key="1">
    <citation type="journal article" date="2019" name="Int. J. Syst. Evol. Microbiol.">
        <title>The Global Catalogue of Microorganisms (GCM) 10K type strain sequencing project: providing services to taxonomists for standard genome sequencing and annotation.</title>
        <authorList>
            <consortium name="The Broad Institute Genomics Platform"/>
            <consortium name="The Broad Institute Genome Sequencing Center for Infectious Disease"/>
            <person name="Wu L."/>
            <person name="Ma J."/>
        </authorList>
    </citation>
    <scope>NUCLEOTIDE SEQUENCE [LARGE SCALE GENOMIC DNA]</scope>
    <source>
        <strain evidence="4">CGMCC 1.12859</strain>
    </source>
</reference>
<keyword evidence="1" id="KW-0472">Membrane</keyword>
<dbReference type="EMBL" id="JBHTAJ010000017">
    <property type="protein sequence ID" value="MFC7180184.1"/>
    <property type="molecule type" value="Genomic_DNA"/>
</dbReference>
<evidence type="ECO:0000256" key="1">
    <source>
        <dbReference type="SAM" id="Phobius"/>
    </source>
</evidence>
<sequence length="278" mass="27471">MTAFPRYLATVLLAVAVGVAAAPLALAADGAGAAPEPIAGADLAAARTAAREPAVLDRVGHFFARGGIAPNRPPAISPADENRAAAAAAPQLAGDTVAVYTLNAGFVTGTAGAPVARVDFVASKAVAADGRTASVWTVRDGTGWRVVNIASGGDEVDYPAKAAAGGGGTAFREPQINAWYVLRGDRVLPLDDEAVRSVGASGVTLAAYRQLVHRRYGDKLPGSAYDRAGEGGGYAPGSASGAAPEGGAGAVPAVAGAVLGVAALVGAGAAVRRRTARR</sequence>
<dbReference type="RefSeq" id="WP_345707221.1">
    <property type="nucleotide sequence ID" value="NZ_BAABKV010000001.1"/>
</dbReference>
<comment type="caution">
    <text evidence="3">The sequence shown here is derived from an EMBL/GenBank/DDBJ whole genome shotgun (WGS) entry which is preliminary data.</text>
</comment>